<comment type="caution">
    <text evidence="2">The sequence shown here is derived from an EMBL/GenBank/DDBJ whole genome shotgun (WGS) entry which is preliminary data.</text>
</comment>
<proteinExistence type="predicted"/>
<evidence type="ECO:0000256" key="1">
    <source>
        <dbReference type="SAM" id="MobiDB-lite"/>
    </source>
</evidence>
<sequence length="126" mass="13985">MDFHEHDLICYQGRRGSRGGRFEEHRDAVYRREAANVSARAAIPNQQMLLCSAGFVMTLAGGGRDGVRGKKDARCTQRARIPVKEVSHELRAQHKSFAGGRQRSDSDIDIARPAMSLPALVRTPRA</sequence>
<dbReference type="AlphaFoldDB" id="A0A6L3NC61"/>
<feature type="region of interest" description="Disordered" evidence="1">
    <location>
        <begin position="90"/>
        <end position="126"/>
    </location>
</feature>
<accession>A0A6L3NC61</accession>
<dbReference type="RefSeq" id="WP_151006145.1">
    <property type="nucleotide sequence ID" value="NZ_CABVPO010000002.1"/>
</dbReference>
<evidence type="ECO:0000313" key="3">
    <source>
        <dbReference type="Proteomes" id="UP000473571"/>
    </source>
</evidence>
<gene>
    <name evidence="2" type="ORF">F7R13_22000</name>
</gene>
<evidence type="ECO:0000313" key="2">
    <source>
        <dbReference type="EMBL" id="KAB0661987.1"/>
    </source>
</evidence>
<protein>
    <submittedName>
        <fullName evidence="2">Uncharacterized protein</fullName>
    </submittedName>
</protein>
<dbReference type="EMBL" id="VZOL01000364">
    <property type="protein sequence ID" value="KAB0661987.1"/>
    <property type="molecule type" value="Genomic_DNA"/>
</dbReference>
<reference evidence="2 3" key="1">
    <citation type="submission" date="2019-09" db="EMBL/GenBank/DDBJ databases">
        <title>Draft genome sequences of 48 bacterial type strains from the CCUG.</title>
        <authorList>
            <person name="Tunovic T."/>
            <person name="Pineiro-Iglesias B."/>
            <person name="Unosson C."/>
            <person name="Inganas E."/>
            <person name="Ohlen M."/>
            <person name="Cardew S."/>
            <person name="Jensie-Markopoulos S."/>
            <person name="Salva-Serra F."/>
            <person name="Jaen-Luchoro D."/>
            <person name="Karlsson R."/>
            <person name="Svensson-Stadler L."/>
            <person name="Chun J."/>
            <person name="Moore E."/>
        </authorList>
    </citation>
    <scope>NUCLEOTIDE SEQUENCE [LARGE SCALE GENOMIC DNA]</scope>
    <source>
        <strain evidence="2 3">CCUG 65687</strain>
    </source>
</reference>
<organism evidence="2 3">
    <name type="scientific">Burkholderia territorii</name>
    <dbReference type="NCBI Taxonomy" id="1503055"/>
    <lineage>
        <taxon>Bacteria</taxon>
        <taxon>Pseudomonadati</taxon>
        <taxon>Pseudomonadota</taxon>
        <taxon>Betaproteobacteria</taxon>
        <taxon>Burkholderiales</taxon>
        <taxon>Burkholderiaceae</taxon>
        <taxon>Burkholderia</taxon>
        <taxon>Burkholderia cepacia complex</taxon>
    </lineage>
</organism>
<name>A0A6L3NC61_9BURK</name>
<dbReference type="Proteomes" id="UP000473571">
    <property type="component" value="Unassembled WGS sequence"/>
</dbReference>